<accession>A0AAV6VSL7</accession>
<sequence>MTTPLQMQGNQGNKDPNQIHGSGLWSHRKSQGPAGPTPVPFRSVRESVFPSGRKYNGQCPWRVSLGNGGNAE</sequence>
<reference evidence="2 3" key="1">
    <citation type="journal article" date="2022" name="Nat. Ecol. Evol.">
        <title>A masculinizing supergene underlies an exaggerated male reproductive morph in a spider.</title>
        <authorList>
            <person name="Hendrickx F."/>
            <person name="De Corte Z."/>
            <person name="Sonet G."/>
            <person name="Van Belleghem S.M."/>
            <person name="Kostlbacher S."/>
            <person name="Vangestel C."/>
        </authorList>
    </citation>
    <scope>NUCLEOTIDE SEQUENCE [LARGE SCALE GENOMIC DNA]</scope>
    <source>
        <strain evidence="2">W744_W776</strain>
    </source>
</reference>
<dbReference type="AlphaFoldDB" id="A0AAV6VSL7"/>
<evidence type="ECO:0000313" key="3">
    <source>
        <dbReference type="Proteomes" id="UP000827092"/>
    </source>
</evidence>
<evidence type="ECO:0000256" key="1">
    <source>
        <dbReference type="SAM" id="MobiDB-lite"/>
    </source>
</evidence>
<evidence type="ECO:0000313" key="2">
    <source>
        <dbReference type="EMBL" id="KAG8199056.1"/>
    </source>
</evidence>
<dbReference type="EMBL" id="JAFNEN010000032">
    <property type="protein sequence ID" value="KAG8199056.1"/>
    <property type="molecule type" value="Genomic_DNA"/>
</dbReference>
<feature type="region of interest" description="Disordered" evidence="1">
    <location>
        <begin position="1"/>
        <end position="72"/>
    </location>
</feature>
<proteinExistence type="predicted"/>
<feature type="compositionally biased region" description="Polar residues" evidence="1">
    <location>
        <begin position="1"/>
        <end position="20"/>
    </location>
</feature>
<protein>
    <recommendedName>
        <fullName evidence="4">Zinc finger GRF-type domain-containing protein</fullName>
    </recommendedName>
</protein>
<comment type="caution">
    <text evidence="2">The sequence shown here is derived from an EMBL/GenBank/DDBJ whole genome shotgun (WGS) entry which is preliminary data.</text>
</comment>
<organism evidence="2 3">
    <name type="scientific">Oedothorax gibbosus</name>
    <dbReference type="NCBI Taxonomy" id="931172"/>
    <lineage>
        <taxon>Eukaryota</taxon>
        <taxon>Metazoa</taxon>
        <taxon>Ecdysozoa</taxon>
        <taxon>Arthropoda</taxon>
        <taxon>Chelicerata</taxon>
        <taxon>Arachnida</taxon>
        <taxon>Araneae</taxon>
        <taxon>Araneomorphae</taxon>
        <taxon>Entelegynae</taxon>
        <taxon>Araneoidea</taxon>
        <taxon>Linyphiidae</taxon>
        <taxon>Erigoninae</taxon>
        <taxon>Oedothorax</taxon>
    </lineage>
</organism>
<dbReference type="Proteomes" id="UP000827092">
    <property type="component" value="Unassembled WGS sequence"/>
</dbReference>
<evidence type="ECO:0008006" key="4">
    <source>
        <dbReference type="Google" id="ProtNLM"/>
    </source>
</evidence>
<name>A0AAV6VSL7_9ARAC</name>
<gene>
    <name evidence="2" type="ORF">JTE90_021068</name>
</gene>
<keyword evidence="3" id="KW-1185">Reference proteome</keyword>